<feature type="compositionally biased region" description="Basic and acidic residues" evidence="1">
    <location>
        <begin position="1"/>
        <end position="11"/>
    </location>
</feature>
<reference evidence="2 3" key="1">
    <citation type="submission" date="2014-06" db="EMBL/GenBank/DDBJ databases">
        <authorList>
            <person name="Swart Estienne"/>
        </authorList>
    </citation>
    <scope>NUCLEOTIDE SEQUENCE [LARGE SCALE GENOMIC DNA]</scope>
    <source>
        <strain evidence="2 3">130c</strain>
    </source>
</reference>
<keyword evidence="3" id="KW-1185">Reference proteome</keyword>
<accession>A0A078A0Z4</accession>
<evidence type="ECO:0000256" key="1">
    <source>
        <dbReference type="SAM" id="MobiDB-lite"/>
    </source>
</evidence>
<organism evidence="2 3">
    <name type="scientific">Stylonychia lemnae</name>
    <name type="common">Ciliate</name>
    <dbReference type="NCBI Taxonomy" id="5949"/>
    <lineage>
        <taxon>Eukaryota</taxon>
        <taxon>Sar</taxon>
        <taxon>Alveolata</taxon>
        <taxon>Ciliophora</taxon>
        <taxon>Intramacronucleata</taxon>
        <taxon>Spirotrichea</taxon>
        <taxon>Stichotrichia</taxon>
        <taxon>Sporadotrichida</taxon>
        <taxon>Oxytrichidae</taxon>
        <taxon>Stylonychinae</taxon>
        <taxon>Stylonychia</taxon>
    </lineage>
</organism>
<name>A0A078A0Z4_STYLE</name>
<evidence type="ECO:0000313" key="3">
    <source>
        <dbReference type="Proteomes" id="UP000039865"/>
    </source>
</evidence>
<dbReference type="AlphaFoldDB" id="A0A078A0Z4"/>
<sequence>MSEKTSQHEGGSRFGSRTSQSEIQDQGMIIYLGRSQRSSVSRAGENIMNNDLDQMMRTTMPRILAADDRTKFIQHIRSHDYENPEMQQMSATVRSKLRDMLKIQEDEEFLKKAKLYKLPPDNYRGPLIVNHALKPFENNFVVTNDAHSRHTNNGYQRNALGGFYAH</sequence>
<dbReference type="Proteomes" id="UP000039865">
    <property type="component" value="Unassembled WGS sequence"/>
</dbReference>
<proteinExistence type="predicted"/>
<protein>
    <submittedName>
        <fullName evidence="2">Uncharacterized protein</fullName>
    </submittedName>
</protein>
<dbReference type="EMBL" id="CCKQ01004713">
    <property type="protein sequence ID" value="CDW75871.1"/>
    <property type="molecule type" value="Genomic_DNA"/>
</dbReference>
<gene>
    <name evidence="2" type="primary">Contig3732.g3986</name>
    <name evidence="2" type="ORF">STYLEM_4866</name>
</gene>
<evidence type="ECO:0000313" key="2">
    <source>
        <dbReference type="EMBL" id="CDW75871.1"/>
    </source>
</evidence>
<feature type="region of interest" description="Disordered" evidence="1">
    <location>
        <begin position="1"/>
        <end position="21"/>
    </location>
</feature>
<dbReference type="InParanoid" id="A0A078A0Z4"/>